<proteinExistence type="predicted"/>
<gene>
    <name evidence="1" type="ORF">GCM10009430_28630</name>
</gene>
<dbReference type="EMBL" id="BAAAGE010000003">
    <property type="protein sequence ID" value="GAA0724346.1"/>
    <property type="molecule type" value="Genomic_DNA"/>
</dbReference>
<accession>A0ABN1IZ21</accession>
<comment type="caution">
    <text evidence="1">The sequence shown here is derived from an EMBL/GenBank/DDBJ whole genome shotgun (WGS) entry which is preliminary data.</text>
</comment>
<organism evidence="1 2">
    <name type="scientific">Aquimarina litoralis</name>
    <dbReference type="NCBI Taxonomy" id="584605"/>
    <lineage>
        <taxon>Bacteria</taxon>
        <taxon>Pseudomonadati</taxon>
        <taxon>Bacteroidota</taxon>
        <taxon>Flavobacteriia</taxon>
        <taxon>Flavobacteriales</taxon>
        <taxon>Flavobacteriaceae</taxon>
        <taxon>Aquimarina</taxon>
    </lineage>
</organism>
<evidence type="ECO:0000313" key="2">
    <source>
        <dbReference type="Proteomes" id="UP001501758"/>
    </source>
</evidence>
<dbReference type="Proteomes" id="UP001501758">
    <property type="component" value="Unassembled WGS sequence"/>
</dbReference>
<reference evidence="1 2" key="1">
    <citation type="journal article" date="2019" name="Int. J. Syst. Evol. Microbiol.">
        <title>The Global Catalogue of Microorganisms (GCM) 10K type strain sequencing project: providing services to taxonomists for standard genome sequencing and annotation.</title>
        <authorList>
            <consortium name="The Broad Institute Genomics Platform"/>
            <consortium name="The Broad Institute Genome Sequencing Center for Infectious Disease"/>
            <person name="Wu L."/>
            <person name="Ma J."/>
        </authorList>
    </citation>
    <scope>NUCLEOTIDE SEQUENCE [LARGE SCALE GENOMIC DNA]</scope>
    <source>
        <strain evidence="1 2">JCM 15974</strain>
    </source>
</reference>
<evidence type="ECO:0000313" key="1">
    <source>
        <dbReference type="EMBL" id="GAA0724346.1"/>
    </source>
</evidence>
<name>A0ABN1IZ21_9FLAO</name>
<protein>
    <submittedName>
        <fullName evidence="1">Uncharacterized protein</fullName>
    </submittedName>
</protein>
<sequence length="68" mass="8329">MESKFKPLKENIKKLKKHQNYHIIAYICRINKKIEVISIYFHRNVEFACYARTVNKDQIWTLNYPKNN</sequence>
<keyword evidence="2" id="KW-1185">Reference proteome</keyword>